<dbReference type="InterPro" id="IPR004800">
    <property type="entry name" value="KdsD/KpsF-type"/>
</dbReference>
<dbReference type="GO" id="GO:1901135">
    <property type="term" value="P:carbohydrate derivative metabolic process"/>
    <property type="evidence" value="ECO:0007669"/>
    <property type="project" value="InterPro"/>
</dbReference>
<dbReference type="InterPro" id="IPR046342">
    <property type="entry name" value="CBS_dom_sf"/>
</dbReference>
<feature type="site" description="Catalytically relevant" evidence="6">
    <location>
        <position position="192"/>
    </location>
</feature>
<dbReference type="InterPro" id="IPR000644">
    <property type="entry name" value="CBS_dom"/>
</dbReference>
<dbReference type="InterPro" id="IPR050986">
    <property type="entry name" value="GutQ/KpsF_isomerases"/>
</dbReference>
<dbReference type="InterPro" id="IPR035474">
    <property type="entry name" value="SIS_Kpsf"/>
</dbReference>
<dbReference type="PANTHER" id="PTHR42745">
    <property type="match status" value="1"/>
</dbReference>
<accession>A0A317MQV9</accession>
<feature type="site" description="Catalytically relevant" evidence="6">
    <location>
        <position position="58"/>
    </location>
</feature>
<evidence type="ECO:0000259" key="8">
    <source>
        <dbReference type="PROSITE" id="PS51371"/>
    </source>
</evidence>
<feature type="site" description="Catalytically relevant" evidence="6">
    <location>
        <position position="110"/>
    </location>
</feature>
<evidence type="ECO:0000259" key="9">
    <source>
        <dbReference type="PROSITE" id="PS51464"/>
    </source>
</evidence>
<dbReference type="SMART" id="SM00116">
    <property type="entry name" value="CBS"/>
    <property type="match status" value="2"/>
</dbReference>
<dbReference type="Pfam" id="PF00571">
    <property type="entry name" value="CBS"/>
    <property type="match status" value="2"/>
</dbReference>
<dbReference type="EC" id="5.3.1.13" evidence="4"/>
<dbReference type="Proteomes" id="UP000246569">
    <property type="component" value="Unassembled WGS sequence"/>
</dbReference>
<dbReference type="GO" id="GO:0019146">
    <property type="term" value="F:arabinose-5-phosphate isomerase activity"/>
    <property type="evidence" value="ECO:0007669"/>
    <property type="project" value="UniProtKB-EC"/>
</dbReference>
<evidence type="ECO:0000313" key="10">
    <source>
        <dbReference type="EMBL" id="PWV58575.1"/>
    </source>
</evidence>
<protein>
    <recommendedName>
        <fullName evidence="4">Arabinose 5-phosphate isomerase</fullName>
        <shortName evidence="4">API</shortName>
        <ecNumber evidence="4">5.3.1.13</ecNumber>
    </recommendedName>
</protein>
<dbReference type="FunFam" id="3.40.50.10490:FF:000011">
    <property type="entry name" value="Arabinose 5-phosphate isomerase"/>
    <property type="match status" value="1"/>
</dbReference>
<dbReference type="SUPFAM" id="SSF53697">
    <property type="entry name" value="SIS domain"/>
    <property type="match status" value="1"/>
</dbReference>
<evidence type="ECO:0000256" key="3">
    <source>
        <dbReference type="ARBA" id="ARBA00023122"/>
    </source>
</evidence>
<dbReference type="Pfam" id="PF01380">
    <property type="entry name" value="SIS"/>
    <property type="match status" value="1"/>
</dbReference>
<dbReference type="PANTHER" id="PTHR42745:SF1">
    <property type="entry name" value="ARABINOSE 5-PHOSPHATE ISOMERASE KDSD"/>
    <property type="match status" value="1"/>
</dbReference>
<dbReference type="CDD" id="cd05014">
    <property type="entry name" value="SIS_Kpsf"/>
    <property type="match status" value="1"/>
</dbReference>
<feature type="domain" description="SIS" evidence="9">
    <location>
        <begin position="40"/>
        <end position="183"/>
    </location>
</feature>
<evidence type="ECO:0000256" key="7">
    <source>
        <dbReference type="PROSITE-ProRule" id="PRU00703"/>
    </source>
</evidence>
<feature type="domain" description="CBS" evidence="8">
    <location>
        <begin position="209"/>
        <end position="265"/>
    </location>
</feature>
<dbReference type="NCBIfam" id="TIGR00393">
    <property type="entry name" value="kpsF"/>
    <property type="match status" value="1"/>
</dbReference>
<keyword evidence="5" id="KW-0862">Zinc</keyword>
<dbReference type="PIRSF" id="PIRSF004692">
    <property type="entry name" value="KdsD_KpsF"/>
    <property type="match status" value="1"/>
</dbReference>
<evidence type="ECO:0000313" key="11">
    <source>
        <dbReference type="Proteomes" id="UP000246569"/>
    </source>
</evidence>
<keyword evidence="11" id="KW-1185">Reference proteome</keyword>
<keyword evidence="3 7" id="KW-0129">CBS domain</keyword>
<dbReference type="AlphaFoldDB" id="A0A317MQV9"/>
<dbReference type="Gene3D" id="3.40.50.10490">
    <property type="entry name" value="Glucose-6-phosphate isomerase like protein, domain 1"/>
    <property type="match status" value="1"/>
</dbReference>
<dbReference type="GO" id="GO:0005975">
    <property type="term" value="P:carbohydrate metabolic process"/>
    <property type="evidence" value="ECO:0007669"/>
    <property type="project" value="InterPro"/>
</dbReference>
<dbReference type="GO" id="GO:0046872">
    <property type="term" value="F:metal ion binding"/>
    <property type="evidence" value="ECO:0007669"/>
    <property type="project" value="UniProtKB-KW"/>
</dbReference>
<dbReference type="Gene3D" id="3.10.580.10">
    <property type="entry name" value="CBS-domain"/>
    <property type="match status" value="1"/>
</dbReference>
<evidence type="ECO:0000256" key="5">
    <source>
        <dbReference type="PIRSR" id="PIRSR004692-2"/>
    </source>
</evidence>
<dbReference type="RefSeq" id="WP_281279429.1">
    <property type="nucleotide sequence ID" value="NZ_QGTJ01000015.1"/>
</dbReference>
<organism evidence="10 11">
    <name type="scientific">Plasticicumulans acidivorans</name>
    <dbReference type="NCBI Taxonomy" id="886464"/>
    <lineage>
        <taxon>Bacteria</taxon>
        <taxon>Pseudomonadati</taxon>
        <taxon>Pseudomonadota</taxon>
        <taxon>Gammaproteobacteria</taxon>
        <taxon>Candidatus Competibacteraceae</taxon>
        <taxon>Plasticicumulans</taxon>
    </lineage>
</organism>
<evidence type="ECO:0000256" key="1">
    <source>
        <dbReference type="ARBA" id="ARBA00008165"/>
    </source>
</evidence>
<evidence type="ECO:0000256" key="4">
    <source>
        <dbReference type="PIRNR" id="PIRNR004692"/>
    </source>
</evidence>
<dbReference type="CDD" id="cd04604">
    <property type="entry name" value="CBS_pair_SIS_assoc"/>
    <property type="match status" value="1"/>
</dbReference>
<keyword evidence="4 10" id="KW-0413">Isomerase</keyword>
<dbReference type="PROSITE" id="PS51371">
    <property type="entry name" value="CBS"/>
    <property type="match status" value="2"/>
</dbReference>
<dbReference type="InterPro" id="IPR001347">
    <property type="entry name" value="SIS_dom"/>
</dbReference>
<feature type="site" description="Catalytically relevant" evidence="6">
    <location>
        <position position="151"/>
    </location>
</feature>
<comment type="catalytic activity">
    <reaction evidence="4">
        <text>D-arabinose 5-phosphate = D-ribulose 5-phosphate</text>
        <dbReference type="Rhea" id="RHEA:23104"/>
        <dbReference type="ChEBI" id="CHEBI:57693"/>
        <dbReference type="ChEBI" id="CHEBI:58121"/>
        <dbReference type="EC" id="5.3.1.13"/>
    </reaction>
</comment>
<keyword evidence="5" id="KW-0479">Metal-binding</keyword>
<evidence type="ECO:0000256" key="2">
    <source>
        <dbReference type="ARBA" id="ARBA00022737"/>
    </source>
</evidence>
<evidence type="ECO:0000256" key="6">
    <source>
        <dbReference type="PIRSR" id="PIRSR004692-3"/>
    </source>
</evidence>
<gene>
    <name evidence="10" type="ORF">C7443_1152</name>
</gene>
<feature type="domain" description="CBS" evidence="8">
    <location>
        <begin position="274"/>
        <end position="320"/>
    </location>
</feature>
<dbReference type="GO" id="GO:0097367">
    <property type="term" value="F:carbohydrate derivative binding"/>
    <property type="evidence" value="ECO:0007669"/>
    <property type="project" value="InterPro"/>
</dbReference>
<dbReference type="InterPro" id="IPR046348">
    <property type="entry name" value="SIS_dom_sf"/>
</dbReference>
<name>A0A317MQV9_9GAMM</name>
<dbReference type="PROSITE" id="PS51464">
    <property type="entry name" value="SIS"/>
    <property type="match status" value="1"/>
</dbReference>
<keyword evidence="2" id="KW-0677">Repeat</keyword>
<comment type="caution">
    <text evidence="10">The sequence shown here is derived from an EMBL/GenBank/DDBJ whole genome shotgun (WGS) entry which is preliminary data.</text>
</comment>
<comment type="similarity">
    <text evidence="1 4">Belongs to the SIS family. GutQ/KpsF subfamily.</text>
</comment>
<proteinExistence type="inferred from homology"/>
<feature type="binding site" evidence="5">
    <location>
        <position position="81"/>
    </location>
    <ligand>
        <name>Zn(2+)</name>
        <dbReference type="ChEBI" id="CHEBI:29105"/>
    </ligand>
</feature>
<reference evidence="10 11" key="1">
    <citation type="submission" date="2018-05" db="EMBL/GenBank/DDBJ databases">
        <title>Genomic Encyclopedia of Type Strains, Phase IV (KMG-IV): sequencing the most valuable type-strain genomes for metagenomic binning, comparative biology and taxonomic classification.</title>
        <authorList>
            <person name="Goeker M."/>
        </authorList>
    </citation>
    <scope>NUCLEOTIDE SEQUENCE [LARGE SCALE GENOMIC DNA]</scope>
    <source>
        <strain evidence="10 11">DSM 23606</strain>
    </source>
</reference>
<sequence>MMDKAAVVLTALETAKTALAVQASAVQALVPRIAEPFEAVVELLLHCDGRLVVSGMGKSGLVGRKISATLASTGTPSFFLHPAEALHGDLGMICPGDVILLISNSGETDEVLRLLPALRHFGNTVIAMTGHLDSTLAKAARWTLDISVEREACPLNLAPTTSTLVTMAMGDALAVALMQARDFQPQDFARFHPGGSLGRRLLTRVSDVMHRELPCVPLGTTLRDTMLTMTAGRLGVALVLDEPGHLAGILTDGDLRRAFTEKAAELEGHVERYMTSSPKIIGADEMWFDAEQLMHQRKIKCLVVVDDQRKPVGIVDIFDH</sequence>
<dbReference type="EMBL" id="QGTJ01000015">
    <property type="protein sequence ID" value="PWV58575.1"/>
    <property type="molecule type" value="Genomic_DNA"/>
</dbReference>